<reference evidence="1" key="1">
    <citation type="submission" date="2021-01" db="EMBL/GenBank/DDBJ databases">
        <authorList>
            <person name="Corre E."/>
            <person name="Pelletier E."/>
            <person name="Niang G."/>
            <person name="Scheremetjew M."/>
            <person name="Finn R."/>
            <person name="Kale V."/>
            <person name="Holt S."/>
            <person name="Cochrane G."/>
            <person name="Meng A."/>
            <person name="Brown T."/>
            <person name="Cohen L."/>
        </authorList>
    </citation>
    <scope>NUCLEOTIDE SEQUENCE</scope>
    <source>
        <strain evidence="1">GSBS06</strain>
    </source>
</reference>
<name>A0A7S3P9T2_9STRA</name>
<dbReference type="EMBL" id="HBIN01000394">
    <property type="protein sequence ID" value="CAE0429809.1"/>
    <property type="molecule type" value="Transcribed_RNA"/>
</dbReference>
<protein>
    <recommendedName>
        <fullName evidence="2">3-deoxy-manno-octulosonate-8-phosphatase</fullName>
    </recommendedName>
</protein>
<dbReference type="AlphaFoldDB" id="A0A7S3P9T2"/>
<gene>
    <name evidence="1" type="ORF">ASTO00021_LOCUS158</name>
</gene>
<accession>A0A7S3P9T2</accession>
<proteinExistence type="predicted"/>
<evidence type="ECO:0008006" key="2">
    <source>
        <dbReference type="Google" id="ProtNLM"/>
    </source>
</evidence>
<organism evidence="1">
    <name type="scientific">Aplanochytrium stocchinoi</name>
    <dbReference type="NCBI Taxonomy" id="215587"/>
    <lineage>
        <taxon>Eukaryota</taxon>
        <taxon>Sar</taxon>
        <taxon>Stramenopiles</taxon>
        <taxon>Bigyra</taxon>
        <taxon>Labyrinthulomycetes</taxon>
        <taxon>Thraustochytrida</taxon>
        <taxon>Thraustochytriidae</taxon>
        <taxon>Aplanochytrium</taxon>
    </lineage>
</organism>
<sequence length="115" mass="12765">MQTSKFCTGFDIIAQHKTYLRLKRTKAVTLNRKALASQTRSRTYFPVCDTKLFGKTHSACCDSKSSLNDKELKMSIVDPEIRKALEGIKAVFLDVDGVLTDGSVLAFADGIEIFV</sequence>
<evidence type="ECO:0000313" key="1">
    <source>
        <dbReference type="EMBL" id="CAE0429809.1"/>
    </source>
</evidence>